<dbReference type="PROSITE" id="PS51833">
    <property type="entry name" value="HDOD"/>
    <property type="match status" value="1"/>
</dbReference>
<feature type="domain" description="HDOD" evidence="1">
    <location>
        <begin position="29"/>
        <end position="228"/>
    </location>
</feature>
<dbReference type="Pfam" id="PF08668">
    <property type="entry name" value="HDOD"/>
    <property type="match status" value="1"/>
</dbReference>
<dbReference type="PANTHER" id="PTHR33525">
    <property type="match status" value="1"/>
</dbReference>
<dbReference type="SUPFAM" id="SSF109604">
    <property type="entry name" value="HD-domain/PDEase-like"/>
    <property type="match status" value="1"/>
</dbReference>
<reference evidence="2 3" key="1">
    <citation type="submission" date="2021-04" db="EMBL/GenBank/DDBJ databases">
        <title>The genome sequence of type strain Ideonella paludis KCTC 32238.</title>
        <authorList>
            <person name="Liu Y."/>
        </authorList>
    </citation>
    <scope>NUCLEOTIDE SEQUENCE [LARGE SCALE GENOMIC DNA]</scope>
    <source>
        <strain evidence="2 3">KCTC 32238</strain>
    </source>
</reference>
<dbReference type="RefSeq" id="WP_210810024.1">
    <property type="nucleotide sequence ID" value="NZ_JAGQDG010000005.1"/>
</dbReference>
<evidence type="ECO:0000259" key="1">
    <source>
        <dbReference type="PROSITE" id="PS51833"/>
    </source>
</evidence>
<dbReference type="InterPro" id="IPR013976">
    <property type="entry name" value="HDOD"/>
</dbReference>
<sequence>MNIAPAPTDAPRYPHDLAGWMRYFRLVELPVLRRTAANLEDLRDMEDDVDARMIADVVSADPLMTLKLLAYSATVHRERRTTDVETAREAVVLIGITPFFRTFGPQPTIEEHLHGQPEARAGLTAVLRRARRAARFAMAFAAHRGDHDAPVIHEAALLHDFAEMLLWLHAPELALQIQQRQRQDPTLRSNTVQRELLGVTLAEIQHALMVDWHLPELLIRITDDSHAEASQVRNVLLAIRIARHTSQGWDNPAIPDDVTDISHLLNLGPEPTLSLLHDIER</sequence>
<evidence type="ECO:0000313" key="2">
    <source>
        <dbReference type="EMBL" id="MBQ0936661.1"/>
    </source>
</evidence>
<protein>
    <submittedName>
        <fullName evidence="2">HDOD domain-containing protein</fullName>
    </submittedName>
</protein>
<dbReference type="PANTHER" id="PTHR33525:SF4">
    <property type="entry name" value="CYCLIC DI-GMP PHOSPHODIESTERASE CDGJ"/>
    <property type="match status" value="1"/>
</dbReference>
<dbReference type="Gene3D" id="1.10.3210.10">
    <property type="entry name" value="Hypothetical protein af1432"/>
    <property type="match status" value="1"/>
</dbReference>
<dbReference type="InterPro" id="IPR052340">
    <property type="entry name" value="RNase_Y/CdgJ"/>
</dbReference>
<proteinExistence type="predicted"/>
<accession>A0ABS5DZT3</accession>
<gene>
    <name evidence="2" type="ORF">KAK11_15115</name>
</gene>
<name>A0ABS5DZT3_9BURK</name>
<evidence type="ECO:0000313" key="3">
    <source>
        <dbReference type="Proteomes" id="UP000672097"/>
    </source>
</evidence>
<keyword evidence="3" id="KW-1185">Reference proteome</keyword>
<comment type="caution">
    <text evidence="2">The sequence shown here is derived from an EMBL/GenBank/DDBJ whole genome shotgun (WGS) entry which is preliminary data.</text>
</comment>
<organism evidence="2 3">
    <name type="scientific">Ideonella paludis</name>
    <dbReference type="NCBI Taxonomy" id="1233411"/>
    <lineage>
        <taxon>Bacteria</taxon>
        <taxon>Pseudomonadati</taxon>
        <taxon>Pseudomonadota</taxon>
        <taxon>Betaproteobacteria</taxon>
        <taxon>Burkholderiales</taxon>
        <taxon>Sphaerotilaceae</taxon>
        <taxon>Ideonella</taxon>
    </lineage>
</organism>
<dbReference type="Proteomes" id="UP000672097">
    <property type="component" value="Unassembled WGS sequence"/>
</dbReference>
<dbReference type="EMBL" id="JAGQDG010000005">
    <property type="protein sequence ID" value="MBQ0936661.1"/>
    <property type="molecule type" value="Genomic_DNA"/>
</dbReference>